<accession>A0A2H5X9A0</accession>
<dbReference type="NCBIfam" id="TIGR01300">
    <property type="entry name" value="CPA3_mnhG_phaG"/>
    <property type="match status" value="1"/>
</dbReference>
<keyword evidence="1" id="KW-0812">Transmembrane</keyword>
<dbReference type="PANTHER" id="PTHR34703:SF1">
    <property type="entry name" value="ANTIPORTER SUBUNIT MNHG2-RELATED"/>
    <property type="match status" value="1"/>
</dbReference>
<gene>
    <name evidence="2" type="primary">mrpG</name>
    <name evidence="2" type="ORF">HRbin17_00257</name>
</gene>
<dbReference type="PANTHER" id="PTHR34703">
    <property type="entry name" value="ANTIPORTER SUBUNIT MNHG2-RELATED"/>
    <property type="match status" value="1"/>
</dbReference>
<proteinExistence type="predicted"/>
<name>A0A2H5X9A0_9BACT</name>
<dbReference type="GO" id="GO:0015385">
    <property type="term" value="F:sodium:proton antiporter activity"/>
    <property type="evidence" value="ECO:0007669"/>
    <property type="project" value="TreeGrafter"/>
</dbReference>
<dbReference type="InterPro" id="IPR005133">
    <property type="entry name" value="PhaG_MnhG_YufB"/>
</dbReference>
<evidence type="ECO:0000256" key="1">
    <source>
        <dbReference type="SAM" id="Phobius"/>
    </source>
</evidence>
<evidence type="ECO:0000313" key="3">
    <source>
        <dbReference type="Proteomes" id="UP000236173"/>
    </source>
</evidence>
<dbReference type="AlphaFoldDB" id="A0A2H5X9A0"/>
<dbReference type="Pfam" id="PF03334">
    <property type="entry name" value="PhaG_MnhG_YufB"/>
    <property type="match status" value="1"/>
</dbReference>
<reference evidence="3" key="1">
    <citation type="submission" date="2017-09" db="EMBL/GenBank/DDBJ databases">
        <title>Metaegenomics of thermophilic ammonia-oxidizing enrichment culture.</title>
        <authorList>
            <person name="Kato S."/>
            <person name="Suzuki K."/>
        </authorList>
    </citation>
    <scope>NUCLEOTIDE SEQUENCE [LARGE SCALE GENOMIC DNA]</scope>
</reference>
<dbReference type="Proteomes" id="UP000236173">
    <property type="component" value="Unassembled WGS sequence"/>
</dbReference>
<dbReference type="NCBIfam" id="NF009316">
    <property type="entry name" value="PRK12674.1-5"/>
    <property type="match status" value="1"/>
</dbReference>
<comment type="caution">
    <text evidence="2">The sequence shown here is derived from an EMBL/GenBank/DDBJ whole genome shotgun (WGS) entry which is preliminary data.</text>
</comment>
<keyword evidence="1" id="KW-1133">Transmembrane helix</keyword>
<protein>
    <submittedName>
        <fullName evidence="2">Na(+)/H(+) antiporter subunit G</fullName>
    </submittedName>
</protein>
<sequence length="108" mass="11420">MTDGIVAVLVLIGSAFAFLGALGLVRMPDFYTRMHPPTKATTLGTISILLASAVHFTVKEGRLSLQELLVTAFLFLTAPIGAHLLSKAAIKLGVPFAASTQVERLPDT</sequence>
<feature type="transmembrane region" description="Helical" evidence="1">
    <location>
        <begin position="68"/>
        <end position="85"/>
    </location>
</feature>
<dbReference type="EMBL" id="BEHT01000002">
    <property type="protein sequence ID" value="GBC97766.1"/>
    <property type="molecule type" value="Genomic_DNA"/>
</dbReference>
<organism evidence="2 3">
    <name type="scientific">Candidatus Fervidibacter japonicus</name>
    <dbReference type="NCBI Taxonomy" id="2035412"/>
    <lineage>
        <taxon>Bacteria</taxon>
        <taxon>Candidatus Fervidibacterota</taxon>
        <taxon>Candidatus Fervidibacter</taxon>
    </lineage>
</organism>
<feature type="transmembrane region" description="Helical" evidence="1">
    <location>
        <begin position="6"/>
        <end position="25"/>
    </location>
</feature>
<feature type="transmembrane region" description="Helical" evidence="1">
    <location>
        <begin position="37"/>
        <end position="56"/>
    </location>
</feature>
<keyword evidence="1" id="KW-0472">Membrane</keyword>
<evidence type="ECO:0000313" key="2">
    <source>
        <dbReference type="EMBL" id="GBC97766.1"/>
    </source>
</evidence>
<dbReference type="NCBIfam" id="NF009314">
    <property type="entry name" value="PRK12674.1-2"/>
    <property type="match status" value="1"/>
</dbReference>